<proteinExistence type="predicted"/>
<dbReference type="EMBL" id="RHHM01000020">
    <property type="protein sequence ID" value="RQM36541.1"/>
    <property type="molecule type" value="Genomic_DNA"/>
</dbReference>
<keyword evidence="5" id="KW-1185">Reference proteome</keyword>
<protein>
    <submittedName>
        <fullName evidence="4">Uncharacterized protein</fullName>
    </submittedName>
</protein>
<evidence type="ECO:0000313" key="4">
    <source>
        <dbReference type="EMBL" id="RQM36541.1"/>
    </source>
</evidence>
<dbReference type="Pfam" id="PF12236">
    <property type="entry name" value="Head-tail_con"/>
    <property type="match status" value="1"/>
</dbReference>
<comment type="subcellular location">
    <subcellularLocation>
        <location evidence="1">Virion</location>
    </subcellularLocation>
</comment>
<accession>A0A3N6SD69</accession>
<dbReference type="InterPro" id="IPR020991">
    <property type="entry name" value="Connector_podovirus"/>
</dbReference>
<dbReference type="RefSeq" id="WP_124234690.1">
    <property type="nucleotide sequence ID" value="NZ_RHHM01000020.1"/>
</dbReference>
<dbReference type="AlphaFoldDB" id="A0A3N6SD69"/>
<name>A0A3N6SD69_9GAMM</name>
<dbReference type="OrthoDB" id="1666403at2"/>
<evidence type="ECO:0000256" key="1">
    <source>
        <dbReference type="ARBA" id="ARBA00004328"/>
    </source>
</evidence>
<gene>
    <name evidence="4" type="ORF">EB241_19675</name>
</gene>
<reference evidence="4 5" key="1">
    <citation type="submission" date="2018-10" db="EMBL/GenBank/DDBJ databases">
        <title>Draft genome sequence for the type isolate of Erwinia psidii, agent causal of bacterial blight in guava (Psidium guajava) and wilt and die-back of Eucalyptus spp.</title>
        <authorList>
            <person name="Hermenegildo P.S."/>
            <person name="Santos S.A."/>
            <person name="Guimaraes L.M.S."/>
            <person name="Vidigal P.M.P."/>
            <person name="Pereira I.C."/>
            <person name="Badel J.L."/>
            <person name="Alfenas-Zerbini P."/>
            <person name="Ferreira M.A.S.V."/>
            <person name="Alfenas A.C."/>
        </authorList>
    </citation>
    <scope>NUCLEOTIDE SEQUENCE [LARGE SCALE GENOMIC DNA]</scope>
    <source>
        <strain evidence="4 5">IBSBF 435</strain>
    </source>
</reference>
<evidence type="ECO:0000256" key="2">
    <source>
        <dbReference type="ARBA" id="ARBA00022612"/>
    </source>
</evidence>
<organism evidence="4 5">
    <name type="scientific">Erwinia psidii</name>
    <dbReference type="NCBI Taxonomy" id="69224"/>
    <lineage>
        <taxon>Bacteria</taxon>
        <taxon>Pseudomonadati</taxon>
        <taxon>Pseudomonadota</taxon>
        <taxon>Gammaproteobacteria</taxon>
        <taxon>Enterobacterales</taxon>
        <taxon>Erwiniaceae</taxon>
        <taxon>Erwinia</taxon>
    </lineage>
</organism>
<keyword evidence="3" id="KW-0231">Viral genome packaging</keyword>
<sequence length="143" mass="16209">MDEIATRLKKRLDALKGARQVHESVWRDCYDHTYPQRGSGLTSDHLDAQSAKSRVALLLTSTATDSARILASALMSGMTPPQVQWMDLGEEGMSDDERAGFTHQRIARHLVAAKSTVMYGKNASEPRYSDGERLIRRRFWLFR</sequence>
<evidence type="ECO:0000313" key="5">
    <source>
        <dbReference type="Proteomes" id="UP000279457"/>
    </source>
</evidence>
<evidence type="ECO:0000256" key="3">
    <source>
        <dbReference type="ARBA" id="ARBA00023219"/>
    </source>
</evidence>
<dbReference type="Proteomes" id="UP000279457">
    <property type="component" value="Unassembled WGS sequence"/>
</dbReference>
<comment type="caution">
    <text evidence="4">The sequence shown here is derived from an EMBL/GenBank/DDBJ whole genome shotgun (WGS) entry which is preliminary data.</text>
</comment>
<keyword evidence="2" id="KW-1188">Viral release from host cell</keyword>